<dbReference type="GO" id="GO:0005524">
    <property type="term" value="F:ATP binding"/>
    <property type="evidence" value="ECO:0007669"/>
    <property type="project" value="InterPro"/>
</dbReference>
<evidence type="ECO:0000313" key="2">
    <source>
        <dbReference type="EMBL" id="EGZ20941.1"/>
    </source>
</evidence>
<dbReference type="EMBL" id="JH159153">
    <property type="protein sequence ID" value="EGZ20941.1"/>
    <property type="molecule type" value="Genomic_DNA"/>
</dbReference>
<dbReference type="InterPro" id="IPR011009">
    <property type="entry name" value="Kinase-like_dom_sf"/>
</dbReference>
<reference evidence="2 3" key="1">
    <citation type="journal article" date="2006" name="Science">
        <title>Phytophthora genome sequences uncover evolutionary origins and mechanisms of pathogenesis.</title>
        <authorList>
            <person name="Tyler B.M."/>
            <person name="Tripathy S."/>
            <person name="Zhang X."/>
            <person name="Dehal P."/>
            <person name="Jiang R.H."/>
            <person name="Aerts A."/>
            <person name="Arredondo F.D."/>
            <person name="Baxter L."/>
            <person name="Bensasson D."/>
            <person name="Beynon J.L."/>
            <person name="Chapman J."/>
            <person name="Damasceno C.M."/>
            <person name="Dorrance A.E."/>
            <person name="Dou D."/>
            <person name="Dickerman A.W."/>
            <person name="Dubchak I.L."/>
            <person name="Garbelotto M."/>
            <person name="Gijzen M."/>
            <person name="Gordon S.G."/>
            <person name="Govers F."/>
            <person name="Grunwald N.J."/>
            <person name="Huang W."/>
            <person name="Ivors K.L."/>
            <person name="Jones R.W."/>
            <person name="Kamoun S."/>
            <person name="Krampis K."/>
            <person name="Lamour K.H."/>
            <person name="Lee M.K."/>
            <person name="McDonald W.H."/>
            <person name="Medina M."/>
            <person name="Meijer H.J."/>
            <person name="Nordberg E.K."/>
            <person name="Maclean D.J."/>
            <person name="Ospina-Giraldo M.D."/>
            <person name="Morris P.F."/>
            <person name="Phuntumart V."/>
            <person name="Putnam N.H."/>
            <person name="Rash S."/>
            <person name="Rose J.K."/>
            <person name="Sakihama Y."/>
            <person name="Salamov A.A."/>
            <person name="Savidor A."/>
            <person name="Scheuring C.F."/>
            <person name="Smith B.M."/>
            <person name="Sobral B.W."/>
            <person name="Terry A."/>
            <person name="Torto-Alalibo T.A."/>
            <person name="Win J."/>
            <person name="Xu Z."/>
            <person name="Zhang H."/>
            <person name="Grigoriev I.V."/>
            <person name="Rokhsar D.S."/>
            <person name="Boore J.L."/>
        </authorList>
    </citation>
    <scope>NUCLEOTIDE SEQUENCE [LARGE SCALE GENOMIC DNA]</scope>
    <source>
        <strain evidence="2 3">P6497</strain>
    </source>
</reference>
<dbReference type="RefSeq" id="XP_009523658.1">
    <property type="nucleotide sequence ID" value="XM_009525363.1"/>
</dbReference>
<dbReference type="GO" id="GO:0004674">
    <property type="term" value="F:protein serine/threonine kinase activity"/>
    <property type="evidence" value="ECO:0007669"/>
    <property type="project" value="TreeGrafter"/>
</dbReference>
<dbReference type="Proteomes" id="UP000002640">
    <property type="component" value="Unassembled WGS sequence"/>
</dbReference>
<dbReference type="Pfam" id="PF00069">
    <property type="entry name" value="Pkinase"/>
    <property type="match status" value="1"/>
</dbReference>
<gene>
    <name evidence="2" type="ORF">PHYSODRAFT_489196</name>
</gene>
<dbReference type="InParanoid" id="G4Z620"/>
<proteinExistence type="predicted"/>
<name>G4Z620_PHYSP</name>
<dbReference type="InterPro" id="IPR053235">
    <property type="entry name" value="Ser_Thr_kinase"/>
</dbReference>
<keyword evidence="3" id="KW-1185">Reference proteome</keyword>
<dbReference type="PANTHER" id="PTHR24361">
    <property type="entry name" value="MITOGEN-ACTIVATED KINASE KINASE KINASE"/>
    <property type="match status" value="1"/>
</dbReference>
<sequence>MSDVAVKLFIADASYHAVFEDEVRLWHQLRHPNVIKMYGACDATPLPLQCFICEYASNGSLLEYVTPTPPVEQRVWSLLHQAALGLEYLHERGIVHGDLRCSNILIGSEGLSKLANFTRSAKVGQTAISSRVGSMRWQAPEISDGKTLSFASDVYSLGMCILEAVARAMPWKYRCADRYVNYFRALKSSTIPGGPKNSGSAHTNWELVQQMSAFDPEERLKISTVVD</sequence>
<evidence type="ECO:0000259" key="1">
    <source>
        <dbReference type="PROSITE" id="PS50011"/>
    </source>
</evidence>
<dbReference type="PROSITE" id="PS00109">
    <property type="entry name" value="PROTEIN_KINASE_TYR"/>
    <property type="match status" value="1"/>
</dbReference>
<dbReference type="GeneID" id="20656395"/>
<dbReference type="InterPro" id="IPR000719">
    <property type="entry name" value="Prot_kinase_dom"/>
</dbReference>
<dbReference type="AlphaFoldDB" id="G4Z620"/>
<dbReference type="STRING" id="1094619.G4Z620"/>
<dbReference type="OMA" id="QCFICEY"/>
<dbReference type="Gene3D" id="1.10.510.10">
    <property type="entry name" value="Transferase(Phosphotransferase) domain 1"/>
    <property type="match status" value="1"/>
</dbReference>
<feature type="domain" description="Protein kinase" evidence="1">
    <location>
        <begin position="1"/>
        <end position="227"/>
    </location>
</feature>
<dbReference type="PROSITE" id="PS50011">
    <property type="entry name" value="PROTEIN_KINASE_DOM"/>
    <property type="match status" value="1"/>
</dbReference>
<dbReference type="GO" id="GO:0005737">
    <property type="term" value="C:cytoplasm"/>
    <property type="evidence" value="ECO:0007669"/>
    <property type="project" value="TreeGrafter"/>
</dbReference>
<dbReference type="SUPFAM" id="SSF56112">
    <property type="entry name" value="Protein kinase-like (PK-like)"/>
    <property type="match status" value="1"/>
</dbReference>
<evidence type="ECO:0000313" key="3">
    <source>
        <dbReference type="Proteomes" id="UP000002640"/>
    </source>
</evidence>
<protein>
    <recommendedName>
        <fullName evidence="1">Protein kinase domain-containing protein</fullName>
    </recommendedName>
</protein>
<dbReference type="KEGG" id="psoj:PHYSODRAFT_489196"/>
<dbReference type="InterPro" id="IPR008266">
    <property type="entry name" value="Tyr_kinase_AS"/>
</dbReference>
<dbReference type="SMR" id="G4Z620"/>
<accession>G4Z620</accession>
<organism evidence="2 3">
    <name type="scientific">Phytophthora sojae (strain P6497)</name>
    <name type="common">Soybean stem and root rot agent</name>
    <name type="synonym">Phytophthora megasperma f. sp. glycines</name>
    <dbReference type="NCBI Taxonomy" id="1094619"/>
    <lineage>
        <taxon>Eukaryota</taxon>
        <taxon>Sar</taxon>
        <taxon>Stramenopiles</taxon>
        <taxon>Oomycota</taxon>
        <taxon>Peronosporomycetes</taxon>
        <taxon>Peronosporales</taxon>
        <taxon>Peronosporaceae</taxon>
        <taxon>Phytophthora</taxon>
    </lineage>
</organism>